<evidence type="ECO:0000313" key="4">
    <source>
        <dbReference type="Proteomes" id="UP000185696"/>
    </source>
</evidence>
<organism evidence="3 4">
    <name type="scientific">Actinophytocola xinjiangensis</name>
    <dbReference type="NCBI Taxonomy" id="485602"/>
    <lineage>
        <taxon>Bacteria</taxon>
        <taxon>Bacillati</taxon>
        <taxon>Actinomycetota</taxon>
        <taxon>Actinomycetes</taxon>
        <taxon>Pseudonocardiales</taxon>
        <taxon>Pseudonocardiaceae</taxon>
    </lineage>
</organism>
<feature type="transmembrane region" description="Helical" evidence="1">
    <location>
        <begin position="398"/>
        <end position="419"/>
    </location>
</feature>
<proteinExistence type="predicted"/>
<keyword evidence="1" id="KW-1133">Transmembrane helix</keyword>
<dbReference type="Pfam" id="PF04389">
    <property type="entry name" value="Peptidase_M28"/>
    <property type="match status" value="1"/>
</dbReference>
<protein>
    <recommendedName>
        <fullName evidence="2">Peptidase M28 domain-containing protein</fullName>
    </recommendedName>
</protein>
<dbReference type="Gene3D" id="3.40.630.10">
    <property type="entry name" value="Zn peptidases"/>
    <property type="match status" value="1"/>
</dbReference>
<keyword evidence="1" id="KW-0472">Membrane</keyword>
<feature type="transmembrane region" description="Helical" evidence="1">
    <location>
        <begin position="481"/>
        <end position="499"/>
    </location>
</feature>
<feature type="transmembrane region" description="Helical" evidence="1">
    <location>
        <begin position="531"/>
        <end position="551"/>
    </location>
</feature>
<dbReference type="GO" id="GO:0006508">
    <property type="term" value="P:proteolysis"/>
    <property type="evidence" value="ECO:0007669"/>
    <property type="project" value="InterPro"/>
</dbReference>
<dbReference type="PANTHER" id="PTHR12147">
    <property type="entry name" value="METALLOPEPTIDASE M28 FAMILY MEMBER"/>
    <property type="match status" value="1"/>
</dbReference>
<name>A0A7Z0WNK9_9PSEU</name>
<evidence type="ECO:0000259" key="2">
    <source>
        <dbReference type="Pfam" id="PF04389"/>
    </source>
</evidence>
<dbReference type="SUPFAM" id="SSF53187">
    <property type="entry name" value="Zn-dependent exopeptidases"/>
    <property type="match status" value="1"/>
</dbReference>
<feature type="transmembrane region" description="Helical" evidence="1">
    <location>
        <begin position="505"/>
        <end position="524"/>
    </location>
</feature>
<accession>A0A7Z0WNK9</accession>
<dbReference type="PANTHER" id="PTHR12147:SF26">
    <property type="entry name" value="PEPTIDASE M28 DOMAIN-CONTAINING PROTEIN"/>
    <property type="match status" value="1"/>
</dbReference>
<feature type="transmembrane region" description="Helical" evidence="1">
    <location>
        <begin position="323"/>
        <end position="345"/>
    </location>
</feature>
<gene>
    <name evidence="3" type="ORF">BLA60_12355</name>
</gene>
<evidence type="ECO:0000313" key="3">
    <source>
        <dbReference type="EMBL" id="OLF11708.1"/>
    </source>
</evidence>
<dbReference type="GO" id="GO:0008235">
    <property type="term" value="F:metalloexopeptidase activity"/>
    <property type="evidence" value="ECO:0007669"/>
    <property type="project" value="InterPro"/>
</dbReference>
<reference evidence="3 4" key="1">
    <citation type="submission" date="2016-12" db="EMBL/GenBank/DDBJ databases">
        <title>The draft genome sequence of Actinophytocola xinjiangensis.</title>
        <authorList>
            <person name="Wang W."/>
            <person name="Yuan L."/>
        </authorList>
    </citation>
    <scope>NUCLEOTIDE SEQUENCE [LARGE SCALE GENOMIC DNA]</scope>
    <source>
        <strain evidence="3 4">CGMCC 4.4663</strain>
    </source>
</reference>
<feature type="domain" description="Peptidase M28" evidence="2">
    <location>
        <begin position="110"/>
        <end position="293"/>
    </location>
</feature>
<dbReference type="EMBL" id="MSIF01000004">
    <property type="protein sequence ID" value="OLF11708.1"/>
    <property type="molecule type" value="Genomic_DNA"/>
</dbReference>
<keyword evidence="1" id="KW-0812">Transmembrane</keyword>
<sequence length="747" mass="77507">MDLNSREGEDAVRVRWQAVAAPVMVLLVAAGSALISAVPADGGGFEVDRARAHVDRIAAAPRPPGSAQHERVRAYLVDQLSALGLDPRVDSRTVVTPFSTSSHVAGLVHNVSGTLPGSGDGRVILAAHYDSVPIGPGATDNGMGVSTALEVVRVLAQQPNRRNDVQVLFTDGEELGLLGSRAFTEATSPDRSVVLNLDARGTSGRVVMYETGPRSAEVVSALRHEPPVTTSLADEVYRLLPNETDFVEFTAAGFAGLNFAMVGGSARYDSPEDDLANTDPEAHADMGAVVLAAASHLVDADLGALADSAEPTFFTVVGLLARYPAGVALPLALVAAVGLLAACLYARRRGLLRVSAAAVRAAAVPVAPVAAAGLGWLGWQALVLVEPEYGDFSSGDPYAVTLPRIGFAALAVGVVWLWLAWARRRSTGVETAAAVAGWLALLGLVSAVTLPGAAYLVTWPAVAGAAAVALAARVPEAWRPLVLCAPAVVGAALVAPLVVPLADTFGLAGIAVPLAIGCLLATAIPFRPRRTAPVAVVAAVLAVGLFTTAIATDRDTAGAPDQVSLMYGLDVDRNAAYWVSEDPTGDNEWLDGLVGTNRVPLEERFPYFVGADGMRAAPAPVADIPQPYLRREKSSTEGDLRRTTVRIGGDGRPAMVGLYVDGTVVNATIASTHLPGGVNRPYATPWRWGLVVSGPPADGVEVVLTTRGPARAMVAAHSGEVPTERPDTVTWRPEGSGLSVAVRSYDL</sequence>
<dbReference type="InterPro" id="IPR007484">
    <property type="entry name" value="Peptidase_M28"/>
</dbReference>
<evidence type="ECO:0000256" key="1">
    <source>
        <dbReference type="SAM" id="Phobius"/>
    </source>
</evidence>
<keyword evidence="4" id="KW-1185">Reference proteome</keyword>
<dbReference type="Proteomes" id="UP000185696">
    <property type="component" value="Unassembled WGS sequence"/>
</dbReference>
<comment type="caution">
    <text evidence="3">The sequence shown here is derived from an EMBL/GenBank/DDBJ whole genome shotgun (WGS) entry which is preliminary data.</text>
</comment>
<dbReference type="InterPro" id="IPR045175">
    <property type="entry name" value="M28_fam"/>
</dbReference>
<feature type="transmembrane region" description="Helical" evidence="1">
    <location>
        <begin position="431"/>
        <end position="450"/>
    </location>
</feature>
<dbReference type="AlphaFoldDB" id="A0A7Z0WNK9"/>
<feature type="transmembrane region" description="Helical" evidence="1">
    <location>
        <begin position="357"/>
        <end position="378"/>
    </location>
</feature>